<keyword evidence="2" id="KW-1185">Reference proteome</keyword>
<keyword evidence="1" id="KW-0031">Aminopeptidase</keyword>
<dbReference type="RefSeq" id="WP_228234585.1">
    <property type="nucleotide sequence ID" value="NZ_JAJGNA010000023.1"/>
</dbReference>
<sequence length="324" mass="36511">MWLLLSGCQVGYYGQAIKGHFSLMHQRQPVARVVADPATPASVRRQLLLAGDVLEFAGRELALPAEDVYRTYVPLDRDAVVWNVQAAPRFSLTPKTWCYPLVGCLSYRGYFREEAARAEADRLARAGWDTDVGGAIAYSTLGWFEDPLTTPMIHRSGPSLVELVLHELVHRRLYIRDDTRFNESLATMVAREGTLRYLAHHDLKVDLAWWRQRDRARDAFLALVGEARDDLARLYAGDLEEATMAAAKAARIEALRRDVRARAEQVPGLDAYAGFFQGDLNNARLNGVHDYYGLVGTFQKILLSCGGQWPCFWERVEALARDRG</sequence>
<accession>A0A9Q3UMV6</accession>
<comment type="caution">
    <text evidence="1">The sequence shown here is derived from an EMBL/GenBank/DDBJ whole genome shotgun (WGS) entry which is preliminary data.</text>
</comment>
<proteinExistence type="predicted"/>
<dbReference type="Pfam" id="PF10023">
    <property type="entry name" value="Aminopep"/>
    <property type="match status" value="1"/>
</dbReference>
<keyword evidence="1" id="KW-0645">Protease</keyword>
<gene>
    <name evidence="1" type="ORF">LL252_14940</name>
</gene>
<dbReference type="PIRSF" id="PIRSF029285">
    <property type="entry name" value="Aminopept"/>
    <property type="match status" value="1"/>
</dbReference>
<evidence type="ECO:0000313" key="1">
    <source>
        <dbReference type="EMBL" id="MCC4309867.1"/>
    </source>
</evidence>
<dbReference type="InterPro" id="IPR014553">
    <property type="entry name" value="Aminopept"/>
</dbReference>
<dbReference type="Proteomes" id="UP001108027">
    <property type="component" value="Unassembled WGS sequence"/>
</dbReference>
<dbReference type="EMBL" id="JAJGNA010000023">
    <property type="protein sequence ID" value="MCC4309867.1"/>
    <property type="molecule type" value="Genomic_DNA"/>
</dbReference>
<evidence type="ECO:0000313" key="2">
    <source>
        <dbReference type="Proteomes" id="UP001108027"/>
    </source>
</evidence>
<keyword evidence="1" id="KW-0378">Hydrolase</keyword>
<organism evidence="1 2">
    <name type="scientific">Alloalcanivorax marinus</name>
    <dbReference type="NCBI Taxonomy" id="1177169"/>
    <lineage>
        <taxon>Bacteria</taxon>
        <taxon>Pseudomonadati</taxon>
        <taxon>Pseudomonadota</taxon>
        <taxon>Gammaproteobacteria</taxon>
        <taxon>Oceanospirillales</taxon>
        <taxon>Alcanivoracaceae</taxon>
        <taxon>Alloalcanivorax</taxon>
    </lineage>
</organism>
<name>A0A9Q3UMV6_9GAMM</name>
<dbReference type="AlphaFoldDB" id="A0A9Q3UMV6"/>
<protein>
    <submittedName>
        <fullName evidence="1">Aminopeptidase</fullName>
    </submittedName>
</protein>
<dbReference type="GO" id="GO:0004177">
    <property type="term" value="F:aminopeptidase activity"/>
    <property type="evidence" value="ECO:0007669"/>
    <property type="project" value="UniProtKB-KW"/>
</dbReference>
<reference evidence="1" key="1">
    <citation type="submission" date="2021-10" db="EMBL/GenBank/DDBJ databases">
        <title>The diversity and Nitrogen Metabolism of Culturable Nitrate-Utilizing Bacteria Within the Oxygen Minimum Zone of the Changjiang (Yangtze River)Estuary.</title>
        <authorList>
            <person name="Zhang D."/>
            <person name="Zheng J."/>
            <person name="Liu S."/>
            <person name="He W."/>
        </authorList>
    </citation>
    <scope>NUCLEOTIDE SEQUENCE</scope>
    <source>
        <strain evidence="1">FXH-223</strain>
    </source>
</reference>